<keyword evidence="2" id="KW-1185">Reference proteome</keyword>
<comment type="caution">
    <text evidence="1">The sequence shown here is derived from an EMBL/GenBank/DDBJ whole genome shotgun (WGS) entry which is preliminary data.</text>
</comment>
<organism evidence="1 2">
    <name type="scientific">Rubroshorea leprosula</name>
    <dbReference type="NCBI Taxonomy" id="152421"/>
    <lineage>
        <taxon>Eukaryota</taxon>
        <taxon>Viridiplantae</taxon>
        <taxon>Streptophyta</taxon>
        <taxon>Embryophyta</taxon>
        <taxon>Tracheophyta</taxon>
        <taxon>Spermatophyta</taxon>
        <taxon>Magnoliopsida</taxon>
        <taxon>eudicotyledons</taxon>
        <taxon>Gunneridae</taxon>
        <taxon>Pentapetalae</taxon>
        <taxon>rosids</taxon>
        <taxon>malvids</taxon>
        <taxon>Malvales</taxon>
        <taxon>Dipterocarpaceae</taxon>
        <taxon>Rubroshorea</taxon>
    </lineage>
</organism>
<dbReference type="AlphaFoldDB" id="A0AAV5L7V5"/>
<sequence length="186" mass="20997">MITSTTIATTSLIFLDESLVSLASKLELNFQDLSVCCLATPLVEAEKPIVTHLFKTFLKSTKCSIPNVETCILWSVNSRVYRIDIDTHMTLNIHRIPSKVLAKVATTRVGWDLKSNWSKEKLNSIIGNIWTRCINTEGERQVKSESFPELESHIWTSFAYVTQPTRKGSLLLINSTIPEEDIASPW</sequence>
<evidence type="ECO:0000313" key="2">
    <source>
        <dbReference type="Proteomes" id="UP001054252"/>
    </source>
</evidence>
<dbReference type="Proteomes" id="UP001054252">
    <property type="component" value="Unassembled WGS sequence"/>
</dbReference>
<reference evidence="1 2" key="1">
    <citation type="journal article" date="2021" name="Commun. Biol.">
        <title>The genome of Shorea leprosula (Dipterocarpaceae) highlights the ecological relevance of drought in aseasonal tropical rainforests.</title>
        <authorList>
            <person name="Ng K.K.S."/>
            <person name="Kobayashi M.J."/>
            <person name="Fawcett J.A."/>
            <person name="Hatakeyama M."/>
            <person name="Paape T."/>
            <person name="Ng C.H."/>
            <person name="Ang C.C."/>
            <person name="Tnah L.H."/>
            <person name="Lee C.T."/>
            <person name="Nishiyama T."/>
            <person name="Sese J."/>
            <person name="O'Brien M.J."/>
            <person name="Copetti D."/>
            <person name="Mohd Noor M.I."/>
            <person name="Ong R.C."/>
            <person name="Putra M."/>
            <person name="Sireger I.Z."/>
            <person name="Indrioko S."/>
            <person name="Kosugi Y."/>
            <person name="Izuno A."/>
            <person name="Isagi Y."/>
            <person name="Lee S.L."/>
            <person name="Shimizu K.K."/>
        </authorList>
    </citation>
    <scope>NUCLEOTIDE SEQUENCE [LARGE SCALE GENOMIC DNA]</scope>
    <source>
        <strain evidence="1">214</strain>
    </source>
</reference>
<protein>
    <submittedName>
        <fullName evidence="1">Uncharacterized protein</fullName>
    </submittedName>
</protein>
<evidence type="ECO:0000313" key="1">
    <source>
        <dbReference type="EMBL" id="GKV33310.1"/>
    </source>
</evidence>
<name>A0AAV5L7V5_9ROSI</name>
<accession>A0AAV5L7V5</accession>
<gene>
    <name evidence="1" type="ORF">SLEP1_g41836</name>
</gene>
<proteinExistence type="predicted"/>
<dbReference type="EMBL" id="BPVZ01000100">
    <property type="protein sequence ID" value="GKV33310.1"/>
    <property type="molecule type" value="Genomic_DNA"/>
</dbReference>